<comment type="caution">
    <text evidence="1">The sequence shown here is derived from an EMBL/GenBank/DDBJ whole genome shotgun (WGS) entry which is preliminary data.</text>
</comment>
<sequence length="337" mass="36019">MGLGFGVWWITRARGDHEGEAVRDEVFQWRPTSRMKRSGRIDIPGRLSPNPKGEIPWAAGSQGGGRRMEGTAVRAAALSGCQHAAWGAARGPISWVLSPNPKGALDEGDGVPCLPELEVAFGWEVVCASKGWRASSAGGRSKGWRPWSAVVGCAQVLPLLGMWSRHMPGVAFGWEVVCASKDGVPCPPVVGYAQALPLLGMWSRHMPEVAFGWEVVCASKGWPTLSAGERMCEGFAFAPVLEWTQDGSPGWSCVFILNNSQISLAGPQAAPLGMNPGRLLWAEALAAAWGKGPGQRCWASSSGGIVGQCPGSVFRRVPRGAPLDRDIRRHIRTRVPV</sequence>
<keyword evidence="2" id="KW-1185">Reference proteome</keyword>
<gene>
    <name evidence="1" type="ORF">CYMTET_23443</name>
</gene>
<name>A0AAE0FYF5_9CHLO</name>
<evidence type="ECO:0000313" key="1">
    <source>
        <dbReference type="EMBL" id="KAK3268028.1"/>
    </source>
</evidence>
<dbReference type="EMBL" id="LGRX02012056">
    <property type="protein sequence ID" value="KAK3268028.1"/>
    <property type="molecule type" value="Genomic_DNA"/>
</dbReference>
<proteinExistence type="predicted"/>
<dbReference type="AlphaFoldDB" id="A0AAE0FYF5"/>
<evidence type="ECO:0000313" key="2">
    <source>
        <dbReference type="Proteomes" id="UP001190700"/>
    </source>
</evidence>
<accession>A0AAE0FYF5</accession>
<protein>
    <submittedName>
        <fullName evidence="1">Uncharacterized protein</fullName>
    </submittedName>
</protein>
<dbReference type="Proteomes" id="UP001190700">
    <property type="component" value="Unassembled WGS sequence"/>
</dbReference>
<reference evidence="1 2" key="1">
    <citation type="journal article" date="2015" name="Genome Biol. Evol.">
        <title>Comparative Genomics of a Bacterivorous Green Alga Reveals Evolutionary Causalities and Consequences of Phago-Mixotrophic Mode of Nutrition.</title>
        <authorList>
            <person name="Burns J.A."/>
            <person name="Paasch A."/>
            <person name="Narechania A."/>
            <person name="Kim E."/>
        </authorList>
    </citation>
    <scope>NUCLEOTIDE SEQUENCE [LARGE SCALE GENOMIC DNA]</scope>
    <source>
        <strain evidence="1 2">PLY_AMNH</strain>
    </source>
</reference>
<organism evidence="1 2">
    <name type="scientific">Cymbomonas tetramitiformis</name>
    <dbReference type="NCBI Taxonomy" id="36881"/>
    <lineage>
        <taxon>Eukaryota</taxon>
        <taxon>Viridiplantae</taxon>
        <taxon>Chlorophyta</taxon>
        <taxon>Pyramimonadophyceae</taxon>
        <taxon>Pyramimonadales</taxon>
        <taxon>Pyramimonadaceae</taxon>
        <taxon>Cymbomonas</taxon>
    </lineage>
</organism>